<feature type="domain" description="EAL" evidence="11">
    <location>
        <begin position="261"/>
        <end position="512"/>
    </location>
</feature>
<comment type="caution">
    <text evidence="12">The sequence shown here is derived from an EMBL/GenBank/DDBJ whole genome shotgun (WGS) entry which is preliminary data.</text>
</comment>
<dbReference type="GO" id="GO:0071111">
    <property type="term" value="F:cyclic-guanylate-specific phosphodiesterase activity"/>
    <property type="evidence" value="ECO:0007669"/>
    <property type="project" value="UniProtKB-EC"/>
</dbReference>
<evidence type="ECO:0000256" key="1">
    <source>
        <dbReference type="ARBA" id="ARBA00004651"/>
    </source>
</evidence>
<sequence length="512" mass="55614">MTPLNDPRVASRPRRLLLVLLVVLLPALLGWGITLVSIYLSMQSRLEGVVGGAHDAVTLVFKSADATASEALLLVGQPCQGKTLRLLRELTTRALYVRTVNLGSGEHYYCSSLYGALSKETELSGYAGGRTKLRLGSQLTPGGGVLAYRALAADGSFAVVGISGGHLRTALRQGGLSDGMSLQIGDKWMDSEGGVHSGTPPRSLLLETRRQHAIYPFTIVAAVYWPAFLAESRVSYQPMLILLLLLGSWAGWFYYQWLQQPRPASEVIAAAAERQEFIPFLQPLFDARSGRLMGAEVLLRWQHPRDGLLSPFAFIEAVEKSGQMGRITRQLMQDVTTALAPQAARLPDGFHLAFNLDAGQLDDPCLLDDCRRLMAAFPADKLVLTLELTEREAFGSDGHFEVFSALQAQGIQLAIDDFGTGQSSLAYLHQLAIDTLKIDRAFVDAIGRDSLGKVVLDAIIALGKQLNLKLVAEGVETEAQRDYLVAAGVDFLQGYLLARPMPLAGFIAQLPE</sequence>
<dbReference type="InterPro" id="IPR001633">
    <property type="entry name" value="EAL_dom"/>
</dbReference>
<evidence type="ECO:0000256" key="3">
    <source>
        <dbReference type="ARBA" id="ARBA00022475"/>
    </source>
</evidence>
<keyword evidence="7 10" id="KW-1133">Transmembrane helix</keyword>
<evidence type="ECO:0000259" key="11">
    <source>
        <dbReference type="PROSITE" id="PS50883"/>
    </source>
</evidence>
<dbReference type="AlphaFoldDB" id="A0A845BLY3"/>
<keyword evidence="8 10" id="KW-0472">Membrane</keyword>
<evidence type="ECO:0000313" key="13">
    <source>
        <dbReference type="Proteomes" id="UP000467214"/>
    </source>
</evidence>
<keyword evidence="6" id="KW-0378">Hydrolase</keyword>
<keyword evidence="5 10" id="KW-0812">Transmembrane</keyword>
<accession>A0A845BLY3</accession>
<dbReference type="CDD" id="cd01948">
    <property type="entry name" value="EAL"/>
    <property type="match status" value="1"/>
</dbReference>
<dbReference type="InterPro" id="IPR050706">
    <property type="entry name" value="Cyclic-di-GMP_PDE-like"/>
</dbReference>
<name>A0A845BLY3_9NEIS</name>
<dbReference type="Gene3D" id="3.20.20.450">
    <property type="entry name" value="EAL domain"/>
    <property type="match status" value="1"/>
</dbReference>
<dbReference type="EC" id="3.1.4.52" evidence="2"/>
<evidence type="ECO:0000256" key="5">
    <source>
        <dbReference type="ARBA" id="ARBA00022692"/>
    </source>
</evidence>
<evidence type="ECO:0000256" key="10">
    <source>
        <dbReference type="SAM" id="Phobius"/>
    </source>
</evidence>
<dbReference type="SMART" id="SM00052">
    <property type="entry name" value="EAL"/>
    <property type="match status" value="1"/>
</dbReference>
<dbReference type="RefSeq" id="WP_160795461.1">
    <property type="nucleotide sequence ID" value="NZ_WSSB01000004.1"/>
</dbReference>
<protein>
    <recommendedName>
        <fullName evidence="2">cyclic-guanylate-specific phosphodiesterase</fullName>
        <ecNumber evidence="2">3.1.4.52</ecNumber>
    </recommendedName>
</protein>
<reference evidence="12 13" key="1">
    <citation type="submission" date="2019-12" db="EMBL/GenBank/DDBJ databases">
        <title>Neisseriaceae gen. nov. sp. Genome sequencing and assembly.</title>
        <authorList>
            <person name="Liu Z."/>
            <person name="Li A."/>
        </authorList>
    </citation>
    <scope>NUCLEOTIDE SEQUENCE [LARGE SCALE GENOMIC DNA]</scope>
    <source>
        <strain evidence="12 13">B2N2-7</strain>
    </source>
</reference>
<comment type="catalytic activity">
    <reaction evidence="9">
        <text>3',3'-c-di-GMP + H2O = 5'-phosphoguanylyl(3'-&gt;5')guanosine + H(+)</text>
        <dbReference type="Rhea" id="RHEA:24902"/>
        <dbReference type="ChEBI" id="CHEBI:15377"/>
        <dbReference type="ChEBI" id="CHEBI:15378"/>
        <dbReference type="ChEBI" id="CHEBI:58754"/>
        <dbReference type="ChEBI" id="CHEBI:58805"/>
        <dbReference type="EC" id="3.1.4.52"/>
    </reaction>
</comment>
<dbReference type="EMBL" id="WSSB01000004">
    <property type="protein sequence ID" value="MXR36410.1"/>
    <property type="molecule type" value="Genomic_DNA"/>
</dbReference>
<feature type="transmembrane region" description="Helical" evidence="10">
    <location>
        <begin position="16"/>
        <end position="40"/>
    </location>
</feature>
<dbReference type="Proteomes" id="UP000467214">
    <property type="component" value="Unassembled WGS sequence"/>
</dbReference>
<dbReference type="Pfam" id="PF12792">
    <property type="entry name" value="CSS-motif"/>
    <property type="match status" value="1"/>
</dbReference>
<evidence type="ECO:0000256" key="9">
    <source>
        <dbReference type="ARBA" id="ARBA00034290"/>
    </source>
</evidence>
<dbReference type="InterPro" id="IPR035919">
    <property type="entry name" value="EAL_sf"/>
</dbReference>
<keyword evidence="3" id="KW-1003">Cell membrane</keyword>
<dbReference type="PROSITE" id="PS50883">
    <property type="entry name" value="EAL"/>
    <property type="match status" value="1"/>
</dbReference>
<dbReference type="SUPFAM" id="SSF141868">
    <property type="entry name" value="EAL domain-like"/>
    <property type="match status" value="1"/>
</dbReference>
<evidence type="ECO:0000256" key="4">
    <source>
        <dbReference type="ARBA" id="ARBA00022636"/>
    </source>
</evidence>
<dbReference type="GO" id="GO:0005886">
    <property type="term" value="C:plasma membrane"/>
    <property type="evidence" value="ECO:0007669"/>
    <property type="project" value="UniProtKB-SubCell"/>
</dbReference>
<organism evidence="12 13">
    <name type="scientific">Craterilacuibacter sinensis</name>
    <dbReference type="NCBI Taxonomy" id="2686017"/>
    <lineage>
        <taxon>Bacteria</taxon>
        <taxon>Pseudomonadati</taxon>
        <taxon>Pseudomonadota</taxon>
        <taxon>Betaproteobacteria</taxon>
        <taxon>Neisseriales</taxon>
        <taxon>Neisseriaceae</taxon>
        <taxon>Craterilacuibacter</taxon>
    </lineage>
</organism>
<evidence type="ECO:0000313" key="12">
    <source>
        <dbReference type="EMBL" id="MXR36410.1"/>
    </source>
</evidence>
<evidence type="ECO:0000256" key="6">
    <source>
        <dbReference type="ARBA" id="ARBA00022801"/>
    </source>
</evidence>
<evidence type="ECO:0000256" key="7">
    <source>
        <dbReference type="ARBA" id="ARBA00022989"/>
    </source>
</evidence>
<dbReference type="Pfam" id="PF00563">
    <property type="entry name" value="EAL"/>
    <property type="match status" value="1"/>
</dbReference>
<proteinExistence type="predicted"/>
<dbReference type="PANTHER" id="PTHR33121:SF80">
    <property type="entry name" value="CYCLIC DI-GMP PHOSPHODIESTERASE PDEL"/>
    <property type="match status" value="1"/>
</dbReference>
<keyword evidence="4" id="KW-0973">c-di-GMP</keyword>
<gene>
    <name evidence="12" type="ORF">GQF02_05415</name>
</gene>
<dbReference type="InterPro" id="IPR024744">
    <property type="entry name" value="CSS-motif_dom"/>
</dbReference>
<dbReference type="PANTHER" id="PTHR33121">
    <property type="entry name" value="CYCLIC DI-GMP PHOSPHODIESTERASE PDEF"/>
    <property type="match status" value="1"/>
</dbReference>
<evidence type="ECO:0000256" key="8">
    <source>
        <dbReference type="ARBA" id="ARBA00023136"/>
    </source>
</evidence>
<evidence type="ECO:0000256" key="2">
    <source>
        <dbReference type="ARBA" id="ARBA00012282"/>
    </source>
</evidence>
<keyword evidence="13" id="KW-1185">Reference proteome</keyword>
<comment type="subcellular location">
    <subcellularLocation>
        <location evidence="1">Cell membrane</location>
        <topology evidence="1">Multi-pass membrane protein</topology>
    </subcellularLocation>
</comment>